<feature type="transmembrane region" description="Helical" evidence="11">
    <location>
        <begin position="87"/>
        <end position="109"/>
    </location>
</feature>
<evidence type="ECO:0000256" key="10">
    <source>
        <dbReference type="ARBA" id="ARBA00023136"/>
    </source>
</evidence>
<keyword evidence="7 11" id="KW-1278">Translocase</keyword>
<comment type="similarity">
    <text evidence="2 11 12">Belongs to the complex I subunit 3 family.</text>
</comment>
<dbReference type="PANTHER" id="PTHR11058:SF22">
    <property type="entry name" value="NADH-QUINONE OXIDOREDUCTASE SUBUNIT A"/>
    <property type="match status" value="1"/>
</dbReference>
<evidence type="ECO:0000256" key="2">
    <source>
        <dbReference type="ARBA" id="ARBA00008472"/>
    </source>
</evidence>
<dbReference type="Pfam" id="PF00507">
    <property type="entry name" value="Oxidored_q4"/>
    <property type="match status" value="1"/>
</dbReference>
<accession>A0A0S3QRP3</accession>
<dbReference type="HAMAP" id="MF_01394">
    <property type="entry name" value="NDH1_NuoA"/>
    <property type="match status" value="1"/>
</dbReference>
<keyword evidence="3 11" id="KW-0813">Transport</keyword>
<keyword evidence="9 11" id="KW-0520">NAD</keyword>
<evidence type="ECO:0000256" key="4">
    <source>
        <dbReference type="ARBA" id="ARBA00022475"/>
    </source>
</evidence>
<dbReference type="Gene3D" id="1.20.58.1610">
    <property type="entry name" value="NADH:ubiquinone/plastoquinone oxidoreductase, chain 3"/>
    <property type="match status" value="1"/>
</dbReference>
<keyword evidence="8 11" id="KW-1133">Transmembrane helix</keyword>
<dbReference type="PANTHER" id="PTHR11058">
    <property type="entry name" value="NADH-UBIQUINONE OXIDOREDUCTASE CHAIN 3"/>
    <property type="match status" value="1"/>
</dbReference>
<dbReference type="GO" id="GO:0050136">
    <property type="term" value="F:NADH dehydrogenase (quinone) (non-electrogenic) activity"/>
    <property type="evidence" value="ECO:0007669"/>
    <property type="project" value="UniProtKB-UniRule"/>
</dbReference>
<evidence type="ECO:0000256" key="6">
    <source>
        <dbReference type="ARBA" id="ARBA00022719"/>
    </source>
</evidence>
<dbReference type="GO" id="GO:0005886">
    <property type="term" value="C:plasma membrane"/>
    <property type="evidence" value="ECO:0007669"/>
    <property type="project" value="UniProtKB-SubCell"/>
</dbReference>
<dbReference type="AlphaFoldDB" id="A0A0S3QRP3"/>
<sequence length="118" mass="13505">MNDAYWPLILVALLAFGFGSVTVVLSKLLGPKKPDESKLSPYECGVEPVGDARKRFFIHYYVIALLFLIFDIEVVFTYPWAVKFKAMGLWGFVEMVIFIAIFLLIYVYVLGRGALEWE</sequence>
<evidence type="ECO:0000313" key="14">
    <source>
        <dbReference type="Proteomes" id="UP000063234"/>
    </source>
</evidence>
<dbReference type="InterPro" id="IPR023043">
    <property type="entry name" value="NAD(P)H_OxRDtase_bac/plastid"/>
</dbReference>
<evidence type="ECO:0000256" key="3">
    <source>
        <dbReference type="ARBA" id="ARBA00022448"/>
    </source>
</evidence>
<gene>
    <name evidence="11" type="primary">nuoA</name>
    <name evidence="13" type="ORF">TST_0199</name>
</gene>
<name>A0A0S3QRP3_THET7</name>
<dbReference type="GO" id="GO:0030964">
    <property type="term" value="C:NADH dehydrogenase complex"/>
    <property type="evidence" value="ECO:0007669"/>
    <property type="project" value="TreeGrafter"/>
</dbReference>
<keyword evidence="6 11" id="KW-0874">Quinone</keyword>
<keyword evidence="5 11" id="KW-0812">Transmembrane</keyword>
<evidence type="ECO:0000256" key="7">
    <source>
        <dbReference type="ARBA" id="ARBA00022967"/>
    </source>
</evidence>
<evidence type="ECO:0000256" key="8">
    <source>
        <dbReference type="ARBA" id="ARBA00022989"/>
    </source>
</evidence>
<evidence type="ECO:0000256" key="12">
    <source>
        <dbReference type="RuleBase" id="RU003639"/>
    </source>
</evidence>
<protein>
    <recommendedName>
        <fullName evidence="11">NADH-quinone oxidoreductase subunit A</fullName>
        <ecNumber evidence="11">7.1.1.-</ecNumber>
    </recommendedName>
    <alternativeName>
        <fullName evidence="11">NADH dehydrogenase I subunit A</fullName>
    </alternativeName>
    <alternativeName>
        <fullName evidence="11">NDH-1 subunit A</fullName>
    </alternativeName>
    <alternativeName>
        <fullName evidence="11">NUO1</fullName>
    </alternativeName>
</protein>
<dbReference type="GO" id="GO:0008137">
    <property type="term" value="F:NADH dehydrogenase (ubiquinone) activity"/>
    <property type="evidence" value="ECO:0007669"/>
    <property type="project" value="InterPro"/>
</dbReference>
<comment type="catalytic activity">
    <reaction evidence="11 12">
        <text>a quinone + NADH + 5 H(+)(in) = a quinol + NAD(+) + 4 H(+)(out)</text>
        <dbReference type="Rhea" id="RHEA:57888"/>
        <dbReference type="ChEBI" id="CHEBI:15378"/>
        <dbReference type="ChEBI" id="CHEBI:24646"/>
        <dbReference type="ChEBI" id="CHEBI:57540"/>
        <dbReference type="ChEBI" id="CHEBI:57945"/>
        <dbReference type="ChEBI" id="CHEBI:132124"/>
    </reaction>
</comment>
<proteinExistence type="inferred from homology"/>
<dbReference type="GO" id="GO:0048038">
    <property type="term" value="F:quinone binding"/>
    <property type="evidence" value="ECO:0007669"/>
    <property type="project" value="UniProtKB-KW"/>
</dbReference>
<evidence type="ECO:0000256" key="9">
    <source>
        <dbReference type="ARBA" id="ARBA00023027"/>
    </source>
</evidence>
<organism evidence="13 14">
    <name type="scientific">Thermosulfidibacter takaii (strain DSM 17441 / JCM 13301 / NBRC 103674 / ABI70S6)</name>
    <dbReference type="NCBI Taxonomy" id="1298851"/>
    <lineage>
        <taxon>Bacteria</taxon>
        <taxon>Pseudomonadati</taxon>
        <taxon>Thermosulfidibacterota</taxon>
        <taxon>Thermosulfidibacteria</taxon>
        <taxon>Thermosulfidibacterales</taxon>
        <taxon>Thermosulfidibacteraceae</taxon>
    </lineage>
</organism>
<keyword evidence="10 11" id="KW-0472">Membrane</keyword>
<keyword evidence="14" id="KW-1185">Reference proteome</keyword>
<dbReference type="KEGG" id="ttk:TST_0199"/>
<evidence type="ECO:0000256" key="5">
    <source>
        <dbReference type="ARBA" id="ARBA00022692"/>
    </source>
</evidence>
<feature type="transmembrane region" description="Helical" evidence="11">
    <location>
        <begin position="6"/>
        <end position="29"/>
    </location>
</feature>
<evidence type="ECO:0000256" key="11">
    <source>
        <dbReference type="HAMAP-Rule" id="MF_01394"/>
    </source>
</evidence>
<comment type="function">
    <text evidence="11">NDH-1 shuttles electrons from NADH, via FMN and iron-sulfur (Fe-S) centers, to quinones in the respiratory chain. The immediate electron acceptor for the enzyme in this species is believed to be ubiquinone. Couples the redox reaction to proton translocation (for every two electrons transferred, four hydrogen ions are translocated across the cytoplasmic membrane), and thus conserves the redox energy in a proton gradient.</text>
</comment>
<dbReference type="RefSeq" id="WP_068548828.1">
    <property type="nucleotide sequence ID" value="NZ_AP013035.1"/>
</dbReference>
<keyword evidence="13" id="KW-0560">Oxidoreductase</keyword>
<evidence type="ECO:0000256" key="1">
    <source>
        <dbReference type="ARBA" id="ARBA00004141"/>
    </source>
</evidence>
<dbReference type="STRING" id="1298851.TST_0199"/>
<evidence type="ECO:0000313" key="13">
    <source>
        <dbReference type="EMBL" id="BAT71008.1"/>
    </source>
</evidence>
<reference evidence="14" key="1">
    <citation type="journal article" date="2018" name="Science">
        <title>A primordial and reversible TCA cycle in a facultatively chemolithoautotrophic thermophile.</title>
        <authorList>
            <person name="Nunoura T."/>
            <person name="Chikaraishi Y."/>
            <person name="Izaki R."/>
            <person name="Suwa T."/>
            <person name="Sato T."/>
            <person name="Harada T."/>
            <person name="Mori K."/>
            <person name="Kato Y."/>
            <person name="Miyazaki M."/>
            <person name="Shimamura S."/>
            <person name="Yanagawa K."/>
            <person name="Shuto A."/>
            <person name="Ohkouchi N."/>
            <person name="Fujita N."/>
            <person name="Takaki Y."/>
            <person name="Atomi H."/>
            <person name="Takai K."/>
        </authorList>
    </citation>
    <scope>NUCLEOTIDE SEQUENCE [LARGE SCALE GENOMIC DNA]</scope>
    <source>
        <strain evidence="14">DSM 17441 / JCM 13301 / NBRC 103674 / ABI70S6</strain>
    </source>
</reference>
<comment type="subcellular location">
    <subcellularLocation>
        <location evidence="11 12">Cell membrane</location>
        <topology evidence="11 12">Multi-pass membrane protein</topology>
    </subcellularLocation>
    <subcellularLocation>
        <location evidence="1">Membrane</location>
        <topology evidence="1">Multi-pass membrane protein</topology>
    </subcellularLocation>
</comment>
<dbReference type="OrthoDB" id="9791970at2"/>
<comment type="subunit">
    <text evidence="11">NDH-1 is composed of 14 different subunits. Subunits NuoA, H, J, K, L, M, N constitute the membrane sector of the complex.</text>
</comment>
<dbReference type="EC" id="7.1.1.-" evidence="11"/>
<dbReference type="InterPro" id="IPR000440">
    <property type="entry name" value="NADH_UbQ/plastoQ_OxRdtase_su3"/>
</dbReference>
<dbReference type="InterPro" id="IPR038430">
    <property type="entry name" value="NDAH_ubi_oxred_su3_sf"/>
</dbReference>
<dbReference type="Proteomes" id="UP000063234">
    <property type="component" value="Chromosome"/>
</dbReference>
<keyword evidence="4 11" id="KW-1003">Cell membrane</keyword>
<keyword evidence="11" id="KW-0830">Ubiquinone</keyword>
<dbReference type="EMBL" id="AP013035">
    <property type="protein sequence ID" value="BAT71008.1"/>
    <property type="molecule type" value="Genomic_DNA"/>
</dbReference>
<feature type="transmembrane region" description="Helical" evidence="11">
    <location>
        <begin position="60"/>
        <end position="81"/>
    </location>
</feature>